<comment type="subcellular location">
    <subcellularLocation>
        <location evidence="5">Cytoplasm</location>
    </subcellularLocation>
</comment>
<dbReference type="EC" id="3.1.-.-" evidence="5"/>
<keyword evidence="1 5" id="KW-0963">Cytoplasm</keyword>
<dbReference type="HAMAP" id="MF_00651">
    <property type="entry name" value="Nuclease_YqgF"/>
    <property type="match status" value="1"/>
</dbReference>
<accession>A0A6H0V686</accession>
<dbReference type="GO" id="GO:0004518">
    <property type="term" value="F:nuclease activity"/>
    <property type="evidence" value="ECO:0007669"/>
    <property type="project" value="UniProtKB-KW"/>
</dbReference>
<dbReference type="Pfam" id="PF03652">
    <property type="entry name" value="RuvX"/>
    <property type="match status" value="1"/>
</dbReference>
<dbReference type="SUPFAM" id="SSF53098">
    <property type="entry name" value="Ribonuclease H-like"/>
    <property type="match status" value="1"/>
</dbReference>
<dbReference type="CDD" id="cd16964">
    <property type="entry name" value="YqgF"/>
    <property type="match status" value="1"/>
</dbReference>
<dbReference type="InterPro" id="IPR037027">
    <property type="entry name" value="YqgF/RNaseH-like_dom_sf"/>
</dbReference>
<dbReference type="Gene3D" id="3.30.420.140">
    <property type="entry name" value="YqgF/RNase H-like domain"/>
    <property type="match status" value="1"/>
</dbReference>
<dbReference type="NCBIfam" id="TIGR00250">
    <property type="entry name" value="RNAse_H_YqgF"/>
    <property type="match status" value="1"/>
</dbReference>
<evidence type="ECO:0000256" key="2">
    <source>
        <dbReference type="ARBA" id="ARBA00022517"/>
    </source>
</evidence>
<dbReference type="InterPro" id="IPR012337">
    <property type="entry name" value="RNaseH-like_sf"/>
</dbReference>
<dbReference type="GO" id="GO:0000967">
    <property type="term" value="P:rRNA 5'-end processing"/>
    <property type="evidence" value="ECO:0007669"/>
    <property type="project" value="UniProtKB-UniRule"/>
</dbReference>
<evidence type="ECO:0000256" key="5">
    <source>
        <dbReference type="HAMAP-Rule" id="MF_00651"/>
    </source>
</evidence>
<sequence length="150" mass="17366">MRVLGIDLGTKTCGFAITDESEVIASGLENFIFPKENDFNSAIDKIKEYLKTYKIGGFVLGYPLKISGEKSQRTLMVEDFCKMLLENFDLPIMYVNEQKSTIRAEEVMINAGMTRQKRKQHKDKLAAVIILQDYLDYYRGKWDEYSIRNN</sequence>
<evidence type="ECO:0000313" key="7">
    <source>
        <dbReference type="EMBL" id="QIW62547.1"/>
    </source>
</evidence>
<dbReference type="PANTHER" id="PTHR33317">
    <property type="entry name" value="POLYNUCLEOTIDYL TRANSFERASE, RIBONUCLEASE H-LIKE SUPERFAMILY PROTEIN"/>
    <property type="match status" value="1"/>
</dbReference>
<keyword evidence="4 5" id="KW-0378">Hydrolase</keyword>
<dbReference type="InterPro" id="IPR005227">
    <property type="entry name" value="YqgF"/>
</dbReference>
<evidence type="ECO:0000259" key="6">
    <source>
        <dbReference type="SMART" id="SM00732"/>
    </source>
</evidence>
<feature type="domain" description="YqgF/RNase H-like" evidence="6">
    <location>
        <begin position="1"/>
        <end position="104"/>
    </location>
</feature>
<dbReference type="Proteomes" id="UP000503310">
    <property type="component" value="Chromosome"/>
</dbReference>
<evidence type="ECO:0000256" key="4">
    <source>
        <dbReference type="ARBA" id="ARBA00022801"/>
    </source>
</evidence>
<dbReference type="PANTHER" id="PTHR33317:SF4">
    <property type="entry name" value="POLYNUCLEOTIDYL TRANSFERASE, RIBONUCLEASE H-LIKE SUPERFAMILY PROTEIN"/>
    <property type="match status" value="1"/>
</dbReference>
<dbReference type="RefSeq" id="WP_167845497.1">
    <property type="nucleotide sequence ID" value="NZ_CP047225.1"/>
</dbReference>
<comment type="similarity">
    <text evidence="5">Belongs to the YqgF HJR family.</text>
</comment>
<dbReference type="GO" id="GO:0016788">
    <property type="term" value="F:hydrolase activity, acting on ester bonds"/>
    <property type="evidence" value="ECO:0007669"/>
    <property type="project" value="UniProtKB-UniRule"/>
</dbReference>
<keyword evidence="3 5" id="KW-0540">Nuclease</keyword>
<evidence type="ECO:0000256" key="3">
    <source>
        <dbReference type="ARBA" id="ARBA00022722"/>
    </source>
</evidence>
<evidence type="ECO:0000313" key="8">
    <source>
        <dbReference type="Proteomes" id="UP000503310"/>
    </source>
</evidence>
<evidence type="ECO:0000256" key="1">
    <source>
        <dbReference type="ARBA" id="ARBA00022490"/>
    </source>
</evidence>
<keyword evidence="2 5" id="KW-0690">Ribosome biogenesis</keyword>
<dbReference type="EMBL" id="CP047225">
    <property type="protein sequence ID" value="QIW62547.1"/>
    <property type="molecule type" value="Genomic_DNA"/>
</dbReference>
<dbReference type="GO" id="GO:0005829">
    <property type="term" value="C:cytosol"/>
    <property type="evidence" value="ECO:0007669"/>
    <property type="project" value="TreeGrafter"/>
</dbReference>
<organism evidence="7 8">
    <name type="scientific">Mycoplasmopsis gallinacea</name>
    <dbReference type="NCBI Taxonomy" id="29556"/>
    <lineage>
        <taxon>Bacteria</taxon>
        <taxon>Bacillati</taxon>
        <taxon>Mycoplasmatota</taxon>
        <taxon>Mycoplasmoidales</taxon>
        <taxon>Metamycoplasmataceae</taxon>
        <taxon>Mycoplasmopsis</taxon>
    </lineage>
</organism>
<proteinExistence type="inferred from homology"/>
<dbReference type="SMART" id="SM00732">
    <property type="entry name" value="YqgFc"/>
    <property type="match status" value="1"/>
</dbReference>
<reference evidence="7 8" key="1">
    <citation type="submission" date="2019-12" db="EMBL/GenBank/DDBJ databases">
        <title>Sequencing and analysis of the whole genome of Mycoplasma gallinaceum strain Peacock20181011.</title>
        <authorList>
            <person name="Liu X."/>
            <person name="Qin Z."/>
            <person name="Xu H."/>
        </authorList>
    </citation>
    <scope>NUCLEOTIDE SEQUENCE [LARGE SCALE GENOMIC DNA]</scope>
    <source>
        <strain evidence="7 8">Peacock20181011</strain>
    </source>
</reference>
<protein>
    <recommendedName>
        <fullName evidence="5">Putative pre-16S rRNA nuclease</fullName>
        <ecNumber evidence="5">3.1.-.-</ecNumber>
    </recommendedName>
</protein>
<gene>
    <name evidence="7" type="primary">ruvX</name>
    <name evidence="7" type="ORF">GOQ20_03960</name>
</gene>
<dbReference type="InterPro" id="IPR006641">
    <property type="entry name" value="YqgF/RNaseH-like_dom"/>
</dbReference>
<dbReference type="AlphaFoldDB" id="A0A6H0V686"/>
<comment type="function">
    <text evidence="5">Could be a nuclease involved in processing of the 5'-end of pre-16S rRNA.</text>
</comment>
<name>A0A6H0V686_9BACT</name>